<gene>
    <name evidence="1" type="ORF">FKW44_023457</name>
</gene>
<dbReference type="AlphaFoldDB" id="A0A7T8GP13"/>
<dbReference type="EMBL" id="CP045907">
    <property type="protein sequence ID" value="QQP35284.1"/>
    <property type="molecule type" value="Genomic_DNA"/>
</dbReference>
<evidence type="ECO:0000313" key="2">
    <source>
        <dbReference type="Proteomes" id="UP000595437"/>
    </source>
</evidence>
<feature type="non-terminal residue" evidence="1">
    <location>
        <position position="131"/>
    </location>
</feature>
<keyword evidence="2" id="KW-1185">Reference proteome</keyword>
<name>A0A7T8GP13_CALRO</name>
<dbReference type="Proteomes" id="UP000595437">
    <property type="component" value="Chromosome 18"/>
</dbReference>
<accession>A0A7T8GP13</accession>
<feature type="non-terminal residue" evidence="1">
    <location>
        <position position="1"/>
    </location>
</feature>
<proteinExistence type="predicted"/>
<protein>
    <submittedName>
        <fullName evidence="1">UDP-glucose 6-dehydrogenase</fullName>
    </submittedName>
</protein>
<reference evidence="2" key="1">
    <citation type="submission" date="2021-01" db="EMBL/GenBank/DDBJ databases">
        <title>Caligus Genome Assembly.</title>
        <authorList>
            <person name="Gallardo-Escarate C."/>
        </authorList>
    </citation>
    <scope>NUCLEOTIDE SEQUENCE [LARGE SCALE GENOMIC DNA]</scope>
</reference>
<sequence length="131" mass="14261">LLSGRWVMCGSDLASSPGSVPHPPPPVTVVDKCPHRIRNGTPDISPHLRPGLEAIVKEARVSDSLFPHGYRCGCPQEADLIFHLLCRVRRKEIADTVKAGRKIVVEKSTVPVKAAEEHSTILYANKAPGVR</sequence>
<dbReference type="OrthoDB" id="5059218at2759"/>
<evidence type="ECO:0000313" key="1">
    <source>
        <dbReference type="EMBL" id="QQP35284.1"/>
    </source>
</evidence>
<organism evidence="1 2">
    <name type="scientific">Caligus rogercresseyi</name>
    <name type="common">Sea louse</name>
    <dbReference type="NCBI Taxonomy" id="217165"/>
    <lineage>
        <taxon>Eukaryota</taxon>
        <taxon>Metazoa</taxon>
        <taxon>Ecdysozoa</taxon>
        <taxon>Arthropoda</taxon>
        <taxon>Crustacea</taxon>
        <taxon>Multicrustacea</taxon>
        <taxon>Hexanauplia</taxon>
        <taxon>Copepoda</taxon>
        <taxon>Siphonostomatoida</taxon>
        <taxon>Caligidae</taxon>
        <taxon>Caligus</taxon>
    </lineage>
</organism>